<reference evidence="10" key="1">
    <citation type="journal article" date="2023" name="Plant J.">
        <title>Genome sequences and population genomics provide insights into the demographic history, inbreeding, and mutation load of two 'living fossil' tree species of Dipteronia.</title>
        <authorList>
            <person name="Feng Y."/>
            <person name="Comes H.P."/>
            <person name="Chen J."/>
            <person name="Zhu S."/>
            <person name="Lu R."/>
            <person name="Zhang X."/>
            <person name="Li P."/>
            <person name="Qiu J."/>
            <person name="Olsen K.M."/>
            <person name="Qiu Y."/>
        </authorList>
    </citation>
    <scope>NUCLEOTIDE SEQUENCE</scope>
    <source>
        <strain evidence="10">KIB01</strain>
    </source>
</reference>
<dbReference type="AlphaFoldDB" id="A0AAD9X0M8"/>
<dbReference type="GO" id="GO:0005975">
    <property type="term" value="P:carbohydrate metabolic process"/>
    <property type="evidence" value="ECO:0007669"/>
    <property type="project" value="InterPro"/>
</dbReference>
<dbReference type="PROSITE" id="PS00502">
    <property type="entry name" value="POLYGALACTURONASE"/>
    <property type="match status" value="1"/>
</dbReference>
<evidence type="ECO:0008006" key="12">
    <source>
        <dbReference type="Google" id="ProtNLM"/>
    </source>
</evidence>
<evidence type="ECO:0000256" key="5">
    <source>
        <dbReference type="ARBA" id="ARBA00022801"/>
    </source>
</evidence>
<comment type="subcellular location">
    <subcellularLocation>
        <location evidence="1">Secreted</location>
        <location evidence="1">Cell wall</location>
    </subcellularLocation>
</comment>
<name>A0AAD9X0M8_9ROSI</name>
<dbReference type="GO" id="GO:0004650">
    <property type="term" value="F:polygalacturonase activity"/>
    <property type="evidence" value="ECO:0007669"/>
    <property type="project" value="InterPro"/>
</dbReference>
<keyword evidence="4" id="KW-0964">Secreted</keyword>
<evidence type="ECO:0000256" key="9">
    <source>
        <dbReference type="RuleBase" id="RU361169"/>
    </source>
</evidence>
<evidence type="ECO:0000256" key="3">
    <source>
        <dbReference type="ARBA" id="ARBA00022512"/>
    </source>
</evidence>
<dbReference type="GO" id="GO:0071555">
    <property type="term" value="P:cell wall organization"/>
    <property type="evidence" value="ECO:0007669"/>
    <property type="project" value="UniProtKB-KW"/>
</dbReference>
<keyword evidence="5 9" id="KW-0378">Hydrolase</keyword>
<comment type="caution">
    <text evidence="10">The sequence shown here is derived from an EMBL/GenBank/DDBJ whole genome shotgun (WGS) entry which is preliminary data.</text>
</comment>
<dbReference type="EMBL" id="JANJYI010000005">
    <property type="protein sequence ID" value="KAK2649533.1"/>
    <property type="molecule type" value="Genomic_DNA"/>
</dbReference>
<comment type="similarity">
    <text evidence="2 9">Belongs to the glycosyl hydrolase 28 family.</text>
</comment>
<dbReference type="InterPro" id="IPR000743">
    <property type="entry name" value="Glyco_hydro_28"/>
</dbReference>
<dbReference type="InterPro" id="IPR011050">
    <property type="entry name" value="Pectin_lyase_fold/virulence"/>
</dbReference>
<keyword evidence="11" id="KW-1185">Reference proteome</keyword>
<evidence type="ECO:0000256" key="1">
    <source>
        <dbReference type="ARBA" id="ARBA00004191"/>
    </source>
</evidence>
<keyword evidence="3" id="KW-0134">Cell wall</keyword>
<dbReference type="Gene3D" id="2.160.20.10">
    <property type="entry name" value="Single-stranded right-handed beta-helix, Pectin lyase-like"/>
    <property type="match status" value="1"/>
</dbReference>
<protein>
    <recommendedName>
        <fullName evidence="12">Polygalacturonase</fullName>
    </recommendedName>
</protein>
<dbReference type="Proteomes" id="UP001280121">
    <property type="component" value="Unassembled WGS sequence"/>
</dbReference>
<gene>
    <name evidence="10" type="ORF">Ddye_017022</name>
</gene>
<sequence>MRCTTIAIRGKKEVKIVFILGLALISCVANGALDHLGSRRLLTNVCTFDVTTFGVKPGLGCKHANLLLQRRLLFHMNVCDVTSGFTRAMQEPCKYVTFEIIGTLKADTDVNVYTERTWSQFEEIEGFEIIGPGTLDSGVAEDLSRKTYSMHISTSCNVKVLNSKLSTGDDCVSIGQGDSDIHVSHIECGPGHGISVGSLGKYSDETDVNRVLVTDCKLTGTSNGARIKTWLASPSLKASSITYQNIVMDMVKNPIIIDQEYGAQKPETAVNFVCSKKIPCCVELADVDLVYKGGEKDPPKQECVNAKVTFAGKQNPAACRY</sequence>
<evidence type="ECO:0000256" key="8">
    <source>
        <dbReference type="PROSITE-ProRule" id="PRU10052"/>
    </source>
</evidence>
<evidence type="ECO:0000313" key="10">
    <source>
        <dbReference type="EMBL" id="KAK2649533.1"/>
    </source>
</evidence>
<organism evidence="10 11">
    <name type="scientific">Dipteronia dyeriana</name>
    <dbReference type="NCBI Taxonomy" id="168575"/>
    <lineage>
        <taxon>Eukaryota</taxon>
        <taxon>Viridiplantae</taxon>
        <taxon>Streptophyta</taxon>
        <taxon>Embryophyta</taxon>
        <taxon>Tracheophyta</taxon>
        <taxon>Spermatophyta</taxon>
        <taxon>Magnoliopsida</taxon>
        <taxon>eudicotyledons</taxon>
        <taxon>Gunneridae</taxon>
        <taxon>Pentapetalae</taxon>
        <taxon>rosids</taxon>
        <taxon>malvids</taxon>
        <taxon>Sapindales</taxon>
        <taxon>Sapindaceae</taxon>
        <taxon>Hippocastanoideae</taxon>
        <taxon>Acereae</taxon>
        <taxon>Dipteronia</taxon>
    </lineage>
</organism>
<dbReference type="Pfam" id="PF00295">
    <property type="entry name" value="Glyco_hydro_28"/>
    <property type="match status" value="1"/>
</dbReference>
<accession>A0AAD9X0M8</accession>
<dbReference type="PANTHER" id="PTHR31375">
    <property type="match status" value="1"/>
</dbReference>
<dbReference type="InterPro" id="IPR012334">
    <property type="entry name" value="Pectin_lyas_fold"/>
</dbReference>
<evidence type="ECO:0000256" key="6">
    <source>
        <dbReference type="ARBA" id="ARBA00023295"/>
    </source>
</evidence>
<feature type="active site" evidence="8">
    <location>
        <position position="192"/>
    </location>
</feature>
<proteinExistence type="inferred from homology"/>
<dbReference type="PROSITE" id="PS51257">
    <property type="entry name" value="PROKAR_LIPOPROTEIN"/>
    <property type="match status" value="1"/>
</dbReference>
<evidence type="ECO:0000313" key="11">
    <source>
        <dbReference type="Proteomes" id="UP001280121"/>
    </source>
</evidence>
<keyword evidence="7" id="KW-0961">Cell wall biogenesis/degradation</keyword>
<evidence type="ECO:0000256" key="4">
    <source>
        <dbReference type="ARBA" id="ARBA00022525"/>
    </source>
</evidence>
<evidence type="ECO:0000256" key="7">
    <source>
        <dbReference type="ARBA" id="ARBA00023316"/>
    </source>
</evidence>
<dbReference type="SUPFAM" id="SSF51126">
    <property type="entry name" value="Pectin lyase-like"/>
    <property type="match status" value="1"/>
</dbReference>
<evidence type="ECO:0000256" key="2">
    <source>
        <dbReference type="ARBA" id="ARBA00008834"/>
    </source>
</evidence>
<keyword evidence="6 9" id="KW-0326">Glycosidase</keyword>